<dbReference type="Proteomes" id="UP000694863">
    <property type="component" value="Unplaced"/>
</dbReference>
<protein>
    <submittedName>
        <fullName evidence="2">Usher syndrome type-1C protein-binding protein 1 isoform X1</fullName>
    </submittedName>
</protein>
<dbReference type="RefSeq" id="XP_045155100.1">
    <property type="nucleotide sequence ID" value="XM_045299165.1"/>
</dbReference>
<accession>A0AC55DTM6</accession>
<reference evidence="2" key="1">
    <citation type="submission" date="2025-08" db="UniProtKB">
        <authorList>
            <consortium name="RefSeq"/>
        </authorList>
    </citation>
    <scope>IDENTIFICATION</scope>
</reference>
<gene>
    <name evidence="2" type="primary">USHBP1</name>
</gene>
<sequence length="706" mass="75912">MNPQAKRPRSRRGRHPPAVELDPVVESSEEVEAATESPKPGPQETPQESPGESEPPSLSAEAGGQDAGGRTDPALDEDAGGRLAPALEGPPEPAEETHQASEAAPQGGERALPPADPAGVFQTLQQALSSLEAAAAVWRQQAPSCLGLVEAEGWGSAGPRTGLQGAGRGHREAARLTERNAWLQLALGSRKAELARTQASLQAIQAEKETLQKEVQELQDSLLRLKPFPPPSPSRVGSLGSGSSSPGPDGEPWGAQQDPFPLPHPLLRRFRSNSSTEILGPGPPSSQPLAPEMHIMEAQLDQLRGHIEKLKCFNRLLSAVLQGYKSRCEGLSMQLHQREAQATALHLALHYSEHCEEAWGALLALRQAAQATAEGAAVGDLQAAEKMVWRLLANEEAALAGGAPGEVQPSPQGSSVDRPTLQEMTAQLRGYIQHLQEYRALVKIPPEPGPTLEPVPNVPRAEAMLPTMMGAQTGPPLPRLEKTQIQQSREAAREILADLTLQLQLARREKRGLELREATLRTVGPAHLLLLQQLRWEQTQLRAGGEGSSGGDGSGSGSSGDEEEWPQGPLAVRGGTGGTDGGAVGRARDPGERARELQASLIRAEDLRGQLRDLREELEQVAQKARARHAHSAKLNRDLCRAHRALVLAFRGAHRKQEQQQRSLEQQVAFMEARQAEELALLDATARALGRPRRAHQLPQLGETLL</sequence>
<proteinExistence type="predicted"/>
<name>A0AC55DTM6_ECHTE</name>
<evidence type="ECO:0000313" key="1">
    <source>
        <dbReference type="Proteomes" id="UP000694863"/>
    </source>
</evidence>
<organism evidence="1 2">
    <name type="scientific">Echinops telfairi</name>
    <name type="common">Lesser hedgehog tenrec</name>
    <dbReference type="NCBI Taxonomy" id="9371"/>
    <lineage>
        <taxon>Eukaryota</taxon>
        <taxon>Metazoa</taxon>
        <taxon>Chordata</taxon>
        <taxon>Craniata</taxon>
        <taxon>Vertebrata</taxon>
        <taxon>Euteleostomi</taxon>
        <taxon>Mammalia</taxon>
        <taxon>Eutheria</taxon>
        <taxon>Afrotheria</taxon>
        <taxon>Tenrecidae</taxon>
        <taxon>Tenrecinae</taxon>
        <taxon>Echinops</taxon>
    </lineage>
</organism>
<keyword evidence="1" id="KW-1185">Reference proteome</keyword>
<evidence type="ECO:0000313" key="2">
    <source>
        <dbReference type="RefSeq" id="XP_045155100.1"/>
    </source>
</evidence>